<evidence type="ECO:0008006" key="4">
    <source>
        <dbReference type="Google" id="ProtNLM"/>
    </source>
</evidence>
<feature type="transmembrane region" description="Helical" evidence="1">
    <location>
        <begin position="141"/>
        <end position="165"/>
    </location>
</feature>
<keyword evidence="1" id="KW-1133">Transmembrane helix</keyword>
<proteinExistence type="predicted"/>
<accession>A0A062Y0P8</accession>
<dbReference type="RefSeq" id="WP_038048558.1">
    <property type="nucleotide sequence ID" value="NZ_JMFG01000015.1"/>
</dbReference>
<organism evidence="2 3">
    <name type="scientific">Thermoanaerobaculum aquaticum</name>
    <dbReference type="NCBI Taxonomy" id="1312852"/>
    <lineage>
        <taxon>Bacteria</taxon>
        <taxon>Pseudomonadati</taxon>
        <taxon>Acidobacteriota</taxon>
        <taxon>Thermoanaerobaculia</taxon>
        <taxon>Thermoanaerobaculales</taxon>
        <taxon>Thermoanaerobaculaceae</taxon>
        <taxon>Thermoanaerobaculum</taxon>
    </lineage>
</organism>
<dbReference type="AlphaFoldDB" id="A0A062Y0P8"/>
<protein>
    <recommendedName>
        <fullName evidence="4">Stage II sporulation protein M</fullName>
    </recommendedName>
</protein>
<keyword evidence="1" id="KW-0472">Membrane</keyword>
<dbReference type="Proteomes" id="UP000027284">
    <property type="component" value="Unassembled WGS sequence"/>
</dbReference>
<dbReference type="STRING" id="1312852.EG19_01675"/>
<gene>
    <name evidence="2" type="ORF">EG19_01675</name>
</gene>
<evidence type="ECO:0000313" key="3">
    <source>
        <dbReference type="Proteomes" id="UP000027284"/>
    </source>
</evidence>
<dbReference type="EMBL" id="JMFG01000015">
    <property type="protein sequence ID" value="KDA53931.1"/>
    <property type="molecule type" value="Genomic_DNA"/>
</dbReference>
<sequence>MRWLLVLLLAAPPWAALRRFLGKGRRMAATLAVGTWFVAFALALGLLETRWPGLCGRLFPGAQTYAQGMLAWVQTGVGCESTPSCFIPQHLTHLTAFLLLTLATGGLGGLALATVLFGWMGAYTGGLALLSQTPWALVAGWHPWALLRVVGFLLLGVALSEPLIGGGLASLKRNRRWWLAGLALCVADVLLKWACAEAWRVAVLQPLLR</sequence>
<name>A0A062Y0P8_9BACT</name>
<keyword evidence="3" id="KW-1185">Reference proteome</keyword>
<evidence type="ECO:0000313" key="2">
    <source>
        <dbReference type="EMBL" id="KDA53931.1"/>
    </source>
</evidence>
<feature type="transmembrane region" description="Helical" evidence="1">
    <location>
        <begin position="96"/>
        <end position="121"/>
    </location>
</feature>
<evidence type="ECO:0000256" key="1">
    <source>
        <dbReference type="SAM" id="Phobius"/>
    </source>
</evidence>
<feature type="transmembrane region" description="Helical" evidence="1">
    <location>
        <begin position="28"/>
        <end position="47"/>
    </location>
</feature>
<comment type="caution">
    <text evidence="2">The sequence shown here is derived from an EMBL/GenBank/DDBJ whole genome shotgun (WGS) entry which is preliminary data.</text>
</comment>
<reference evidence="2 3" key="1">
    <citation type="submission" date="2014-04" db="EMBL/GenBank/DDBJ databases">
        <title>The Genome Sequence of Thermoanaerobaculum aquaticum MP-01, The First Cultivated Group 23 Acidobacterium.</title>
        <authorList>
            <person name="Stamps B.W."/>
            <person name="Losey N.A."/>
            <person name="Lawson P.A."/>
            <person name="Stevenson B.S."/>
        </authorList>
    </citation>
    <scope>NUCLEOTIDE SEQUENCE [LARGE SCALE GENOMIC DNA]</scope>
    <source>
        <strain evidence="2 3">MP-01</strain>
    </source>
</reference>
<keyword evidence="1" id="KW-0812">Transmembrane</keyword>